<protein>
    <submittedName>
        <fullName evidence="2">Uncharacterized protein</fullName>
    </submittedName>
</protein>
<accession>A0A9P9XJL3</accession>
<evidence type="ECO:0000313" key="3">
    <source>
        <dbReference type="Proteomes" id="UP001056436"/>
    </source>
</evidence>
<keyword evidence="3" id="KW-1185">Reference proteome</keyword>
<feature type="region of interest" description="Disordered" evidence="1">
    <location>
        <begin position="1"/>
        <end position="26"/>
    </location>
</feature>
<dbReference type="Proteomes" id="UP001056436">
    <property type="component" value="Unassembled WGS sequence"/>
</dbReference>
<proteinExistence type="predicted"/>
<sequence>MSSKDNIRNGSIFAEPMQARSNTDMNHTLSKQRIADYTKSTSHSNMHHIHNNGTSAETSKAYHRNKMAQALAHFDKQFRSQPPS</sequence>
<dbReference type="EMBL" id="SDAQ01000020">
    <property type="protein sequence ID" value="KAI3554919.1"/>
    <property type="molecule type" value="Genomic_DNA"/>
</dbReference>
<dbReference type="AlphaFoldDB" id="A0A9P9XJL3"/>
<organism evidence="2 3">
    <name type="scientific">Colletotrichum abscissum</name>
    <dbReference type="NCBI Taxonomy" id="1671311"/>
    <lineage>
        <taxon>Eukaryota</taxon>
        <taxon>Fungi</taxon>
        <taxon>Dikarya</taxon>
        <taxon>Ascomycota</taxon>
        <taxon>Pezizomycotina</taxon>
        <taxon>Sordariomycetes</taxon>
        <taxon>Hypocreomycetidae</taxon>
        <taxon>Glomerellales</taxon>
        <taxon>Glomerellaceae</taxon>
        <taxon>Colletotrichum</taxon>
        <taxon>Colletotrichum acutatum species complex</taxon>
    </lineage>
</organism>
<comment type="caution">
    <text evidence="2">The sequence shown here is derived from an EMBL/GenBank/DDBJ whole genome shotgun (WGS) entry which is preliminary data.</text>
</comment>
<evidence type="ECO:0000313" key="2">
    <source>
        <dbReference type="EMBL" id="KAI3554919.1"/>
    </source>
</evidence>
<feature type="region of interest" description="Disordered" evidence="1">
    <location>
        <begin position="39"/>
        <end position="61"/>
    </location>
</feature>
<reference evidence="2" key="1">
    <citation type="submission" date="2019-01" db="EMBL/GenBank/DDBJ databases">
        <title>Colletotrichum abscissum LGMF1257.</title>
        <authorList>
            <person name="Baroncelli R."/>
        </authorList>
    </citation>
    <scope>NUCLEOTIDE SEQUENCE</scope>
    <source>
        <strain evidence="2">Ca142</strain>
    </source>
</reference>
<name>A0A9P9XJL3_9PEZI</name>
<evidence type="ECO:0000256" key="1">
    <source>
        <dbReference type="SAM" id="MobiDB-lite"/>
    </source>
</evidence>
<dbReference type="OrthoDB" id="10433834at2759"/>
<gene>
    <name evidence="2" type="ORF">CABS02_04758</name>
</gene>